<name>C5BJS0_TERTT</name>
<dbReference type="KEGG" id="ttu:TERTU_4561"/>
<dbReference type="Proteomes" id="UP000009080">
    <property type="component" value="Chromosome"/>
</dbReference>
<dbReference type="SUPFAM" id="SSF55729">
    <property type="entry name" value="Acyl-CoA N-acyltransferases (Nat)"/>
    <property type="match status" value="1"/>
</dbReference>
<dbReference type="Pfam" id="PF04339">
    <property type="entry name" value="FemAB_like"/>
    <property type="match status" value="1"/>
</dbReference>
<dbReference type="OrthoDB" id="9776898at2"/>
<dbReference type="HOGENOM" id="CLU_036032_1_0_6"/>
<gene>
    <name evidence="1" type="ordered locus">TERTU_4561</name>
</gene>
<dbReference type="Gene3D" id="3.40.630.30">
    <property type="match status" value="1"/>
</dbReference>
<dbReference type="EMBL" id="CP001614">
    <property type="protein sequence ID" value="ACR12392.1"/>
    <property type="molecule type" value="Genomic_DNA"/>
</dbReference>
<dbReference type="PANTHER" id="PTHR47017:SF1">
    <property type="entry name" value="ACYL-COA"/>
    <property type="match status" value="1"/>
</dbReference>
<evidence type="ECO:0008006" key="3">
    <source>
        <dbReference type="Google" id="ProtNLM"/>
    </source>
</evidence>
<dbReference type="InterPro" id="IPR016181">
    <property type="entry name" value="Acyl_CoA_acyltransferase"/>
</dbReference>
<sequence length="400" mass="46319">MRTFFLSGIGDISLQDWQSLWSSDYPFTRYEFLHALEVSGSVCEATGWQPMHLVVEHNDCRVAVVPLYQKTHSYGEYVFDWAWADAYQRAGLDYYPKLINAVPFTPATGPRIAFASELGDAQKVETVKLIVDTLKQVLGDTDGSGFHCLFPEAGLRDLLARESLIERQGCQFHWFNNGYRDFDDFLSRFNSRKRKSLKRERQKVKEQGLHLQMRGATEVSADEWEMFYALYHRTYFKRSGRQGYLNNAFFKQVVETMPEQIMLASAHHQSLDKEMLAAALYFRDSTTLYGRYWGTQLDVDGLHFETCYYQGIEYAIAEGLARFDPGAQGEHKIQRGFTPVKTCSYHWVAHPAFRDAVVHFCDEEKNQTDAYCQDGRNYLPFREGEKIFPDNALLEYQNEA</sequence>
<dbReference type="STRING" id="377629.TERTU_4561"/>
<proteinExistence type="predicted"/>
<dbReference type="AlphaFoldDB" id="C5BJS0"/>
<protein>
    <recommendedName>
        <fullName evidence="3">GNAT family N-acetyltransferase</fullName>
    </recommendedName>
</protein>
<organism evidence="1 2">
    <name type="scientific">Teredinibacter turnerae (strain ATCC 39867 / T7901)</name>
    <dbReference type="NCBI Taxonomy" id="377629"/>
    <lineage>
        <taxon>Bacteria</taxon>
        <taxon>Pseudomonadati</taxon>
        <taxon>Pseudomonadota</taxon>
        <taxon>Gammaproteobacteria</taxon>
        <taxon>Cellvibrionales</taxon>
        <taxon>Cellvibrionaceae</taxon>
        <taxon>Teredinibacter</taxon>
    </lineage>
</organism>
<dbReference type="eggNOG" id="COG3146">
    <property type="taxonomic scope" value="Bacteria"/>
</dbReference>
<keyword evidence="2" id="KW-1185">Reference proteome</keyword>
<reference evidence="1 2" key="1">
    <citation type="journal article" date="2009" name="PLoS ONE">
        <title>The complete genome of Teredinibacter turnerae T7901: an intracellular endosymbiont of marine wood-boring bivalves (shipworms).</title>
        <authorList>
            <person name="Yang J.C."/>
            <person name="Madupu R."/>
            <person name="Durkin A.S."/>
            <person name="Ekborg N.A."/>
            <person name="Pedamallu C.S."/>
            <person name="Hostetler J.B."/>
            <person name="Radune D."/>
            <person name="Toms B.S."/>
            <person name="Henrissat B."/>
            <person name="Coutinho P.M."/>
            <person name="Schwarz S."/>
            <person name="Field L."/>
            <person name="Trindade-Silva A.E."/>
            <person name="Soares C.A.G."/>
            <person name="Elshahawi S."/>
            <person name="Hanora A."/>
            <person name="Schmidt E.W."/>
            <person name="Haygood M.G."/>
            <person name="Posfai J."/>
            <person name="Benner J."/>
            <person name="Madinger C."/>
            <person name="Nove J."/>
            <person name="Anton B."/>
            <person name="Chaudhary K."/>
            <person name="Foster J."/>
            <person name="Holman A."/>
            <person name="Kumar S."/>
            <person name="Lessard P.A."/>
            <person name="Luyten Y.A."/>
            <person name="Slatko B."/>
            <person name="Wood N."/>
            <person name="Wu B."/>
            <person name="Teplitski M."/>
            <person name="Mougous J.D."/>
            <person name="Ward N."/>
            <person name="Eisen J.A."/>
            <person name="Badger J.H."/>
            <person name="Distel D.L."/>
        </authorList>
    </citation>
    <scope>NUCLEOTIDE SEQUENCE [LARGE SCALE GENOMIC DNA]</scope>
    <source>
        <strain evidence="2">ATCC 39867 / T7901</strain>
    </source>
</reference>
<accession>C5BJS0</accession>
<dbReference type="PANTHER" id="PTHR47017">
    <property type="entry name" value="ACYL-COA"/>
    <property type="match status" value="1"/>
</dbReference>
<dbReference type="RefSeq" id="WP_015818504.1">
    <property type="nucleotide sequence ID" value="NC_012997.1"/>
</dbReference>
<evidence type="ECO:0000313" key="2">
    <source>
        <dbReference type="Proteomes" id="UP000009080"/>
    </source>
</evidence>
<evidence type="ECO:0000313" key="1">
    <source>
        <dbReference type="EMBL" id="ACR12392.1"/>
    </source>
</evidence>
<dbReference type="InterPro" id="IPR007434">
    <property type="entry name" value="FemAB-like"/>
</dbReference>